<dbReference type="OrthoDB" id="7068289at2"/>
<dbReference type="InterPro" id="IPR031807">
    <property type="entry name" value="HicB-like"/>
</dbReference>
<gene>
    <name evidence="2" type="ORF">DDZ13_08945</name>
</gene>
<dbReference type="PANTHER" id="PTHR34504">
    <property type="entry name" value="ANTITOXIN HICB"/>
    <property type="match status" value="1"/>
</dbReference>
<dbReference type="InParanoid" id="A0A317ZFB9"/>
<dbReference type="SUPFAM" id="SSF143100">
    <property type="entry name" value="TTHA1013/TTHA0281-like"/>
    <property type="match status" value="1"/>
</dbReference>
<accession>A0A317ZFB9</accession>
<dbReference type="Gene3D" id="3.30.160.250">
    <property type="match status" value="1"/>
</dbReference>
<name>A0A317ZFB9_9BACT</name>
<dbReference type="AlphaFoldDB" id="A0A317ZFB9"/>
<organism evidence="2 3">
    <name type="scientific">Coraliomargarita sinensis</name>
    <dbReference type="NCBI Taxonomy" id="2174842"/>
    <lineage>
        <taxon>Bacteria</taxon>
        <taxon>Pseudomonadati</taxon>
        <taxon>Verrucomicrobiota</taxon>
        <taxon>Opitutia</taxon>
        <taxon>Puniceicoccales</taxon>
        <taxon>Coraliomargaritaceae</taxon>
        <taxon>Coraliomargarita</taxon>
    </lineage>
</organism>
<evidence type="ECO:0000313" key="3">
    <source>
        <dbReference type="Proteomes" id="UP000247099"/>
    </source>
</evidence>
<proteinExistence type="predicted"/>
<dbReference type="Pfam" id="PF15919">
    <property type="entry name" value="HicB_lk_antitox"/>
    <property type="match status" value="1"/>
</dbReference>
<dbReference type="PANTHER" id="PTHR34504:SF2">
    <property type="entry name" value="UPF0150 PROTEIN SSL0259"/>
    <property type="match status" value="1"/>
</dbReference>
<comment type="caution">
    <text evidence="2">The sequence shown here is derived from an EMBL/GenBank/DDBJ whole genome shotgun (WGS) entry which is preliminary data.</text>
</comment>
<dbReference type="InterPro" id="IPR051404">
    <property type="entry name" value="TA_system_antitoxin"/>
</dbReference>
<dbReference type="InterPro" id="IPR035069">
    <property type="entry name" value="TTHA1013/TTHA0281-like"/>
</dbReference>
<evidence type="ECO:0000313" key="2">
    <source>
        <dbReference type="EMBL" id="PXA04156.1"/>
    </source>
</evidence>
<dbReference type="Proteomes" id="UP000247099">
    <property type="component" value="Unassembled WGS sequence"/>
</dbReference>
<dbReference type="RefSeq" id="WP_110131104.1">
    <property type="nucleotide sequence ID" value="NZ_QHJQ01000005.1"/>
</dbReference>
<reference evidence="2 3" key="1">
    <citation type="submission" date="2018-05" db="EMBL/GenBank/DDBJ databases">
        <title>Coraliomargarita sinensis sp. nov., isolated from a marine solar saltern.</title>
        <authorList>
            <person name="Zhou L.Y."/>
        </authorList>
    </citation>
    <scope>NUCLEOTIDE SEQUENCE [LARGE SCALE GENOMIC DNA]</scope>
    <source>
        <strain evidence="2 3">WN38</strain>
    </source>
</reference>
<sequence>MKIKAIIHEAEEGGFWAEVPALPGCSTQGETLEELTENLKDAIALWLDVGEDEIEPESTDRILEVAV</sequence>
<feature type="domain" description="HicB-like antitoxin of toxin-antitoxin system" evidence="1">
    <location>
        <begin position="5"/>
        <end position="52"/>
    </location>
</feature>
<protein>
    <submittedName>
        <fullName evidence="2">Type II toxin-antitoxin system HicB family antitoxin</fullName>
    </submittedName>
</protein>
<evidence type="ECO:0000259" key="1">
    <source>
        <dbReference type="Pfam" id="PF15919"/>
    </source>
</evidence>
<dbReference type="EMBL" id="QHJQ01000005">
    <property type="protein sequence ID" value="PXA04156.1"/>
    <property type="molecule type" value="Genomic_DNA"/>
</dbReference>
<keyword evidence="3" id="KW-1185">Reference proteome</keyword>